<name>A0A919V659_9ACTN</name>
<dbReference type="InterPro" id="IPR029058">
    <property type="entry name" value="AB_hydrolase_fold"/>
</dbReference>
<evidence type="ECO:0008006" key="3">
    <source>
        <dbReference type="Google" id="ProtNLM"/>
    </source>
</evidence>
<dbReference type="SUPFAM" id="SSF53474">
    <property type="entry name" value="alpha/beta-Hydrolases"/>
    <property type="match status" value="1"/>
</dbReference>
<evidence type="ECO:0000313" key="2">
    <source>
        <dbReference type="Proteomes" id="UP000606172"/>
    </source>
</evidence>
<reference evidence="1" key="1">
    <citation type="submission" date="2021-01" db="EMBL/GenBank/DDBJ databases">
        <title>Whole genome shotgun sequence of Sinosporangium siamense NBRC 109515.</title>
        <authorList>
            <person name="Komaki H."/>
            <person name="Tamura T."/>
        </authorList>
    </citation>
    <scope>NUCLEOTIDE SEQUENCE</scope>
    <source>
        <strain evidence="1">NBRC 109515</strain>
    </source>
</reference>
<dbReference type="EMBL" id="BOOW01000026">
    <property type="protein sequence ID" value="GII93720.1"/>
    <property type="molecule type" value="Genomic_DNA"/>
</dbReference>
<dbReference type="Proteomes" id="UP000606172">
    <property type="component" value="Unassembled WGS sequence"/>
</dbReference>
<organism evidence="1 2">
    <name type="scientific">Sinosporangium siamense</name>
    <dbReference type="NCBI Taxonomy" id="1367973"/>
    <lineage>
        <taxon>Bacteria</taxon>
        <taxon>Bacillati</taxon>
        <taxon>Actinomycetota</taxon>
        <taxon>Actinomycetes</taxon>
        <taxon>Streptosporangiales</taxon>
        <taxon>Streptosporangiaceae</taxon>
        <taxon>Sinosporangium</taxon>
    </lineage>
</organism>
<gene>
    <name evidence="1" type="ORF">Ssi02_39510</name>
</gene>
<proteinExistence type="predicted"/>
<protein>
    <recommendedName>
        <fullName evidence="3">Serine peptidase</fullName>
    </recommendedName>
</protein>
<keyword evidence="2" id="KW-1185">Reference proteome</keyword>
<dbReference type="AlphaFoldDB" id="A0A919V659"/>
<sequence length="289" mass="31702">MAAIVGVHGIGKHNYYEDAGHCSSGAAEAMRRKWDRYLHTGLTGGRAYSGESYIKSVAYYAHLLKENRVVQKLGNAPKKAAAVRAMAVEEQRVFIEWARQLDAVKSKAGEALTQALRRLMEWLLDTLDERAISFAGLFCPEVTAYLDGRPGARAACVQEVAETIRREEARVVIAHSLGSVVTYEALWANPDIEVDLLITLGSPLGLRDVIFERLVPSPIKDRGERPKGVGRWINIADKDDIAAIPPGLAGQFGGVDLDVVVNLDWIDFHTVGKYLGSGALNRHLAPYLN</sequence>
<evidence type="ECO:0000313" key="1">
    <source>
        <dbReference type="EMBL" id="GII93720.1"/>
    </source>
</evidence>
<dbReference type="RefSeq" id="WP_204027334.1">
    <property type="nucleotide sequence ID" value="NZ_BOOW01000026.1"/>
</dbReference>
<accession>A0A919V659</accession>
<comment type="caution">
    <text evidence="1">The sequence shown here is derived from an EMBL/GenBank/DDBJ whole genome shotgun (WGS) entry which is preliminary data.</text>
</comment>